<organism evidence="2 3">
    <name type="scientific">Rhamnusium bicolor</name>
    <dbReference type="NCBI Taxonomy" id="1586634"/>
    <lineage>
        <taxon>Eukaryota</taxon>
        <taxon>Metazoa</taxon>
        <taxon>Ecdysozoa</taxon>
        <taxon>Arthropoda</taxon>
        <taxon>Hexapoda</taxon>
        <taxon>Insecta</taxon>
        <taxon>Pterygota</taxon>
        <taxon>Neoptera</taxon>
        <taxon>Endopterygota</taxon>
        <taxon>Coleoptera</taxon>
        <taxon>Polyphaga</taxon>
        <taxon>Cucujiformia</taxon>
        <taxon>Chrysomeloidea</taxon>
        <taxon>Cerambycidae</taxon>
        <taxon>Lepturinae</taxon>
        <taxon>Rhagiini</taxon>
        <taxon>Rhamnusium</taxon>
    </lineage>
</organism>
<comment type="caution">
    <text evidence="2">The sequence shown here is derived from an EMBL/GenBank/DDBJ whole genome shotgun (WGS) entry which is preliminary data.</text>
</comment>
<keyword evidence="3" id="KW-1185">Reference proteome</keyword>
<evidence type="ECO:0000313" key="3">
    <source>
        <dbReference type="Proteomes" id="UP001162156"/>
    </source>
</evidence>
<protein>
    <submittedName>
        <fullName evidence="2">Uncharacterized protein</fullName>
    </submittedName>
</protein>
<evidence type="ECO:0000313" key="2">
    <source>
        <dbReference type="EMBL" id="KAJ8931593.1"/>
    </source>
</evidence>
<accession>A0AAV8WYU0</accession>
<evidence type="ECO:0000256" key="1">
    <source>
        <dbReference type="SAM" id="Coils"/>
    </source>
</evidence>
<name>A0AAV8WYU0_9CUCU</name>
<feature type="coiled-coil region" evidence="1">
    <location>
        <begin position="18"/>
        <end position="52"/>
    </location>
</feature>
<reference evidence="2" key="1">
    <citation type="journal article" date="2023" name="Insect Mol. Biol.">
        <title>Genome sequencing provides insights into the evolution of gene families encoding plant cell wall-degrading enzymes in longhorned beetles.</title>
        <authorList>
            <person name="Shin N.R."/>
            <person name="Okamura Y."/>
            <person name="Kirsch R."/>
            <person name="Pauchet Y."/>
        </authorList>
    </citation>
    <scope>NUCLEOTIDE SEQUENCE</scope>
    <source>
        <strain evidence="2">RBIC_L_NR</strain>
    </source>
</reference>
<dbReference type="AlphaFoldDB" id="A0AAV8WYU0"/>
<proteinExistence type="predicted"/>
<keyword evidence="1" id="KW-0175">Coiled coil</keyword>
<dbReference type="EMBL" id="JANEYF010004280">
    <property type="protein sequence ID" value="KAJ8931593.1"/>
    <property type="molecule type" value="Genomic_DNA"/>
</dbReference>
<sequence>MAVGTKKRRIDTVLTTFVSAMKDLREEEFERKERLRKEKEAKTEALNLERQKEARRMHEERMSVQKDMVHILRQLVNKD</sequence>
<gene>
    <name evidence="2" type="ORF">NQ314_015455</name>
</gene>
<dbReference type="Proteomes" id="UP001162156">
    <property type="component" value="Unassembled WGS sequence"/>
</dbReference>